<dbReference type="RefSeq" id="WP_212213145.1">
    <property type="nucleotide sequence ID" value="NZ_JAGUCO010000001.1"/>
</dbReference>
<reference evidence="1 2" key="1">
    <citation type="journal article" date="2015" name="Int. J. Syst. Evol. Microbiol.">
        <title>Carboxylicivirga linearis sp. nov., isolated from a sea cucumber culture pond.</title>
        <authorList>
            <person name="Wang F.Q."/>
            <person name="Zhou Y.X."/>
            <person name="Lin X.Z."/>
            <person name="Chen G.J."/>
            <person name="Du Z.J."/>
        </authorList>
    </citation>
    <scope>NUCLEOTIDE SEQUENCE [LARGE SCALE GENOMIC DNA]</scope>
    <source>
        <strain evidence="1 2">FB218</strain>
    </source>
</reference>
<protein>
    <submittedName>
        <fullName evidence="1">DUF3124 domain-containing protein</fullName>
    </submittedName>
</protein>
<evidence type="ECO:0000313" key="1">
    <source>
        <dbReference type="EMBL" id="MBS2097167.1"/>
    </source>
</evidence>
<dbReference type="PROSITE" id="PS51257">
    <property type="entry name" value="PROKAR_LIPOPROTEIN"/>
    <property type="match status" value="1"/>
</dbReference>
<name>A0ABS5JQX1_9BACT</name>
<dbReference type="Proteomes" id="UP000708576">
    <property type="component" value="Unassembled WGS sequence"/>
</dbReference>
<proteinExistence type="predicted"/>
<keyword evidence="2" id="KW-1185">Reference proteome</keyword>
<dbReference type="InterPro" id="IPR021471">
    <property type="entry name" value="DUF3124"/>
</dbReference>
<evidence type="ECO:0000313" key="2">
    <source>
        <dbReference type="Proteomes" id="UP000708576"/>
    </source>
</evidence>
<sequence>MMKCIGIFGALLLLLTACESNKKIDRKLHFSIDDLTEVSFDKTTYTETIYVPVYTDVYHLDQSRLFPLTITLSMRNTSLTDTISVYTLDYYNSEGNLKKKHIEDSKMLQLHPLQSYELVINKTTYTGDTGANFIVKWGGEKEKSSLLTQALMINTSGQQGLSFITEGKIIDSKTIEP</sequence>
<comment type="caution">
    <text evidence="1">The sequence shown here is derived from an EMBL/GenBank/DDBJ whole genome shotgun (WGS) entry which is preliminary data.</text>
</comment>
<accession>A0ABS5JQX1</accession>
<gene>
    <name evidence="1" type="ORF">KEM10_02680</name>
</gene>
<dbReference type="Pfam" id="PF11322">
    <property type="entry name" value="DUF3124"/>
    <property type="match status" value="1"/>
</dbReference>
<dbReference type="EMBL" id="JAGUCO010000001">
    <property type="protein sequence ID" value="MBS2097167.1"/>
    <property type="molecule type" value="Genomic_DNA"/>
</dbReference>
<organism evidence="1 2">
    <name type="scientific">Carboxylicivirga linearis</name>
    <dbReference type="NCBI Taxonomy" id="1628157"/>
    <lineage>
        <taxon>Bacteria</taxon>
        <taxon>Pseudomonadati</taxon>
        <taxon>Bacteroidota</taxon>
        <taxon>Bacteroidia</taxon>
        <taxon>Marinilabiliales</taxon>
        <taxon>Marinilabiliaceae</taxon>
        <taxon>Carboxylicivirga</taxon>
    </lineage>
</organism>